<keyword evidence="10" id="KW-0325">Glycoprotein</keyword>
<dbReference type="Gene3D" id="1.10.287.70">
    <property type="match status" value="1"/>
</dbReference>
<dbReference type="InterPro" id="IPR052076">
    <property type="entry name" value="TRP_cation_channel"/>
</dbReference>
<dbReference type="PROSITE" id="PS50297">
    <property type="entry name" value="ANK_REP_REGION"/>
    <property type="match status" value="6"/>
</dbReference>
<dbReference type="GO" id="GO:0005886">
    <property type="term" value="C:plasma membrane"/>
    <property type="evidence" value="ECO:0000318"/>
    <property type="project" value="GO_Central"/>
</dbReference>
<reference evidence="17" key="1">
    <citation type="submission" date="2015-02" db="EMBL/GenBank/DDBJ databases">
        <title>Genome sequencing for Strongylocentrotus purpuratus.</title>
        <authorList>
            <person name="Murali S."/>
            <person name="Liu Y."/>
            <person name="Vee V."/>
            <person name="English A."/>
            <person name="Wang M."/>
            <person name="Skinner E."/>
            <person name="Han Y."/>
            <person name="Muzny D.M."/>
            <person name="Worley K.C."/>
            <person name="Gibbs R.A."/>
        </authorList>
    </citation>
    <scope>NUCLEOTIDE SEQUENCE</scope>
</reference>
<evidence type="ECO:0000256" key="5">
    <source>
        <dbReference type="ARBA" id="ARBA00022737"/>
    </source>
</evidence>
<feature type="repeat" description="ANK" evidence="12">
    <location>
        <begin position="258"/>
        <end position="290"/>
    </location>
</feature>
<feature type="repeat" description="ANK" evidence="12">
    <location>
        <begin position="541"/>
        <end position="566"/>
    </location>
</feature>
<feature type="transmembrane region" description="Helical" evidence="14">
    <location>
        <begin position="770"/>
        <end position="794"/>
    </location>
</feature>
<protein>
    <recommendedName>
        <fullName evidence="15">Ion transport domain-containing protein</fullName>
    </recommendedName>
</protein>
<feature type="repeat" description="ANK" evidence="12">
    <location>
        <begin position="158"/>
        <end position="190"/>
    </location>
</feature>
<keyword evidence="4 14" id="KW-0812">Transmembrane</keyword>
<reference evidence="16" key="2">
    <citation type="submission" date="2021-01" db="UniProtKB">
        <authorList>
            <consortium name="EnsemblMetazoa"/>
        </authorList>
    </citation>
    <scope>IDENTIFICATION</scope>
</reference>
<keyword evidence="9 14" id="KW-0472">Membrane</keyword>
<keyword evidence="5" id="KW-0677">Repeat</keyword>
<keyword evidence="2" id="KW-0813">Transport</keyword>
<evidence type="ECO:0000256" key="13">
    <source>
        <dbReference type="SAM" id="MobiDB-lite"/>
    </source>
</evidence>
<keyword evidence="11" id="KW-0407">Ion channel</keyword>
<feature type="repeat" description="ANK" evidence="12">
    <location>
        <begin position="368"/>
        <end position="400"/>
    </location>
</feature>
<dbReference type="Pfam" id="PF12796">
    <property type="entry name" value="Ank_2"/>
    <property type="match status" value="6"/>
</dbReference>
<dbReference type="RefSeq" id="XP_030838802.1">
    <property type="nucleotide sequence ID" value="XM_030982942.1"/>
</dbReference>
<dbReference type="PANTHER" id="PTHR47143:SF1">
    <property type="entry name" value="ION_TRANS DOMAIN-CONTAINING PROTEIN"/>
    <property type="match status" value="1"/>
</dbReference>
<evidence type="ECO:0000256" key="1">
    <source>
        <dbReference type="ARBA" id="ARBA00004141"/>
    </source>
</evidence>
<dbReference type="PROSITE" id="PS50088">
    <property type="entry name" value="ANK_REPEAT"/>
    <property type="match status" value="10"/>
</dbReference>
<feature type="domain" description="Ion transport" evidence="15">
    <location>
        <begin position="784"/>
        <end position="1033"/>
    </location>
</feature>
<keyword evidence="17" id="KW-1185">Reference proteome</keyword>
<keyword evidence="6 14" id="KW-1133">Transmembrane helix</keyword>
<feature type="repeat" description="ANK" evidence="12">
    <location>
        <begin position="299"/>
        <end position="331"/>
    </location>
</feature>
<evidence type="ECO:0000259" key="15">
    <source>
        <dbReference type="Pfam" id="PF00520"/>
    </source>
</evidence>
<accession>A0A7M7NMR6</accession>
<feature type="compositionally biased region" description="Polar residues" evidence="13">
    <location>
        <begin position="17"/>
        <end position="26"/>
    </location>
</feature>
<evidence type="ECO:0000256" key="10">
    <source>
        <dbReference type="ARBA" id="ARBA00023180"/>
    </source>
</evidence>
<feature type="transmembrane region" description="Helical" evidence="14">
    <location>
        <begin position="889"/>
        <end position="906"/>
    </location>
</feature>
<evidence type="ECO:0000256" key="3">
    <source>
        <dbReference type="ARBA" id="ARBA00022606"/>
    </source>
</evidence>
<dbReference type="PANTHER" id="PTHR47143">
    <property type="entry name" value="TRANSIENT RECEPTOR POTENTIAL CATION CHANNEL PROTEIN PAINLESS"/>
    <property type="match status" value="1"/>
</dbReference>
<feature type="transmembrane region" description="Helical" evidence="14">
    <location>
        <begin position="823"/>
        <end position="840"/>
    </location>
</feature>
<evidence type="ECO:0000313" key="16">
    <source>
        <dbReference type="EnsemblMetazoa" id="XP_030838802"/>
    </source>
</evidence>
<dbReference type="AlphaFoldDB" id="A0A7M7NMR6"/>
<dbReference type="InterPro" id="IPR002110">
    <property type="entry name" value="Ankyrin_rpt"/>
</dbReference>
<evidence type="ECO:0000256" key="7">
    <source>
        <dbReference type="ARBA" id="ARBA00023043"/>
    </source>
</evidence>
<dbReference type="PRINTS" id="PR01415">
    <property type="entry name" value="ANKYRIN"/>
</dbReference>
<evidence type="ECO:0000256" key="4">
    <source>
        <dbReference type="ARBA" id="ARBA00022692"/>
    </source>
</evidence>
<dbReference type="GO" id="GO:0050968">
    <property type="term" value="P:detection of chemical stimulus involved in sensory perception of pain"/>
    <property type="evidence" value="ECO:0000318"/>
    <property type="project" value="GO_Central"/>
</dbReference>
<feature type="transmembrane region" description="Helical" evidence="14">
    <location>
        <begin position="927"/>
        <end position="949"/>
    </location>
</feature>
<evidence type="ECO:0000256" key="12">
    <source>
        <dbReference type="PROSITE-ProRule" id="PRU00023"/>
    </source>
</evidence>
<feature type="compositionally biased region" description="Low complexity" evidence="13">
    <location>
        <begin position="31"/>
        <end position="44"/>
    </location>
</feature>
<evidence type="ECO:0000256" key="2">
    <source>
        <dbReference type="ARBA" id="ARBA00022448"/>
    </source>
</evidence>
<comment type="subcellular location">
    <subcellularLocation>
        <location evidence="1">Membrane</location>
        <topology evidence="1">Multi-pass membrane protein</topology>
    </subcellularLocation>
</comment>
<feature type="repeat" description="ANK" evidence="12">
    <location>
        <begin position="125"/>
        <end position="157"/>
    </location>
</feature>
<dbReference type="Proteomes" id="UP000007110">
    <property type="component" value="Unassembled WGS sequence"/>
</dbReference>
<dbReference type="GeneID" id="105444466"/>
<evidence type="ECO:0000256" key="11">
    <source>
        <dbReference type="ARBA" id="ARBA00023303"/>
    </source>
</evidence>
<evidence type="ECO:0000256" key="9">
    <source>
        <dbReference type="ARBA" id="ARBA00023136"/>
    </source>
</evidence>
<feature type="compositionally biased region" description="Low complexity" evidence="13">
    <location>
        <begin position="1206"/>
        <end position="1216"/>
    </location>
</feature>
<dbReference type="GO" id="GO:0097553">
    <property type="term" value="P:calcium ion transmembrane import into cytosol"/>
    <property type="evidence" value="ECO:0000318"/>
    <property type="project" value="GO_Central"/>
</dbReference>
<proteinExistence type="predicted"/>
<dbReference type="InParanoid" id="A0A7M7NMR6"/>
<dbReference type="InterPro" id="IPR005821">
    <property type="entry name" value="Ion_trans_dom"/>
</dbReference>
<evidence type="ECO:0000256" key="6">
    <source>
        <dbReference type="ARBA" id="ARBA00022989"/>
    </source>
</evidence>
<dbReference type="Pfam" id="PF00520">
    <property type="entry name" value="Ion_trans"/>
    <property type="match status" value="1"/>
</dbReference>
<feature type="repeat" description="ANK" evidence="12">
    <location>
        <begin position="505"/>
        <end position="537"/>
    </location>
</feature>
<evidence type="ECO:0000313" key="17">
    <source>
        <dbReference type="Proteomes" id="UP000007110"/>
    </source>
</evidence>
<feature type="transmembrane region" description="Helical" evidence="14">
    <location>
        <begin position="998"/>
        <end position="1028"/>
    </location>
</feature>
<dbReference type="InterPro" id="IPR036770">
    <property type="entry name" value="Ankyrin_rpt-contain_sf"/>
</dbReference>
<evidence type="ECO:0000256" key="8">
    <source>
        <dbReference type="ARBA" id="ARBA00023065"/>
    </source>
</evidence>
<keyword evidence="8" id="KW-0406">Ion transport</keyword>
<dbReference type="SMART" id="SM00248">
    <property type="entry name" value="ANK"/>
    <property type="match status" value="15"/>
</dbReference>
<feature type="repeat" description="ANK" evidence="12">
    <location>
        <begin position="401"/>
        <end position="433"/>
    </location>
</feature>
<name>A0A7M7NMR6_STRPU</name>
<dbReference type="EnsemblMetazoa" id="XM_030982942">
    <property type="protein sequence ID" value="XP_030838802"/>
    <property type="gene ID" value="LOC105444466"/>
</dbReference>
<organism evidence="16 17">
    <name type="scientific">Strongylocentrotus purpuratus</name>
    <name type="common">Purple sea urchin</name>
    <dbReference type="NCBI Taxonomy" id="7668"/>
    <lineage>
        <taxon>Eukaryota</taxon>
        <taxon>Metazoa</taxon>
        <taxon>Echinodermata</taxon>
        <taxon>Eleutherozoa</taxon>
        <taxon>Echinozoa</taxon>
        <taxon>Echinoidea</taxon>
        <taxon>Euechinoidea</taxon>
        <taxon>Echinacea</taxon>
        <taxon>Camarodonta</taxon>
        <taxon>Echinidea</taxon>
        <taxon>Strongylocentrotidae</taxon>
        <taxon>Strongylocentrotus</taxon>
    </lineage>
</organism>
<dbReference type="OMA" id="LEMKWHA"/>
<evidence type="ECO:0000256" key="14">
    <source>
        <dbReference type="SAM" id="Phobius"/>
    </source>
</evidence>
<dbReference type="GO" id="GO:0050955">
    <property type="term" value="P:thermoception"/>
    <property type="evidence" value="ECO:0000318"/>
    <property type="project" value="GO_Central"/>
</dbReference>
<sequence>MKRRTIGQILKANPSWNYLSGRTTPGDQEESNVSNSCGNNSSPNMEMTRKEMGGSVKKSKIAMKMIQSMYKNAHAKEECVLEDLETGQDCWDANEGLKEGVNLSFDEFLTGLNLDPERLHALDGKGASFLHHAAKAGRKDLVDYLVDRGLDINEVDEEGSTPLHWAVESGQAKIINALIGMGAKTNILNKLKMAPLHLACEINGVDAIEAICRQPDCEINIRGEFGQVPIHYCAMKDNLEAAKKLIEFSPMLCMSDNNGVYPIHCAATHASRKVLDILLTEGKNLGYTREALLNQKDKEKCTALHSAVNGGSEDAVAMCLEYGACLDIQQDNKCTPLHLACGQGALRIVEIMLSNYKTENTLEMQDIEMMTPLHKAAMFDHIDVVKYLLEQGADMDAEDIENRTPLLLAASKRAWRSARHLLSKGANLFVTDAESRNVLHIAIIHGGNIKELKVFANTQDTFASLLNERDSHGCTPMHYATQRGNIVCVESLIDLGATVNLKNKAKQSPLHFAARYGRLNSIKRLLDSKIGPNIINDTDGEGMTALHIAALFGHQKVVQLLLLRGALLHKDYKGRTPFHLAAMGGYKETMDILYSTHGHLLDQTDDCGNAPILLAAQEGQITAVTYLLDHGAAVDIVNCAGDGIMDIVFDTHNKDVAIAIVLHKRWDELLICTMSDTNPIARLIQHMPDVFTKVLDRCQTVSDLEPGHPEYWRRYDFKYLQIPVKCRRKWLKDYSVLYPLPTLNAMVKYNRVELLSHPVSIKYLDMKWKAYGAMMHTLYTSIYLVFLAILTSFVCTTDPRPHHNVSMTGHPDLHIKRNALTDFQYICVIIIIFYCGVNIIKEFLQLSQQKWRYFIDPTNYMEWALYITSAMFVGPFLIQDDTPTTHSQWVFGAFAIFFAWFNLLLYQQKVGSIGIYVVMFLQILKTLVRVMFVFMILEVAFAMSFYILMKQEDNNAFDRPQYAVMRVMTMMMGELDYLNSFVRPIYDDNDYTQHYSEIALIFLLALCVLLPILLMNLLIGLAVGDIAAVQRDAQLKRLAMQVEQYTDVETRLPFSFIERVDKDFVTLYPNKQLGWMIKNCMHLVTTISAEEEQEQRSASSEFSPGHFQGEVAKLKRKLKDMSGMMDKQYELMRLVVQKMEIRSEADEKDEGTCEDALMMRPRSARLNLSQVVRLATMKGKASPVQKRLRPDSAGRNSRPGSADRLSPSSVISTLSSQGSTSPLKVILPAEPSF</sequence>
<dbReference type="SUPFAM" id="SSF48403">
    <property type="entry name" value="Ankyrin repeat"/>
    <property type="match status" value="2"/>
</dbReference>
<feature type="region of interest" description="Disordered" evidence="13">
    <location>
        <begin position="17"/>
        <end position="56"/>
    </location>
</feature>
<feature type="repeat" description="ANK" evidence="12">
    <location>
        <begin position="607"/>
        <end position="639"/>
    </location>
</feature>
<dbReference type="GO" id="GO:0015278">
    <property type="term" value="F:intracellularly gated calcium channel activity"/>
    <property type="evidence" value="ECO:0000318"/>
    <property type="project" value="GO_Central"/>
</dbReference>
<feature type="repeat" description="ANK" evidence="12">
    <location>
        <begin position="472"/>
        <end position="504"/>
    </location>
</feature>
<feature type="transmembrane region" description="Helical" evidence="14">
    <location>
        <begin position="860"/>
        <end position="877"/>
    </location>
</feature>
<keyword evidence="7 12" id="KW-0040">ANK repeat</keyword>
<dbReference type="Gene3D" id="1.25.40.20">
    <property type="entry name" value="Ankyrin repeat-containing domain"/>
    <property type="match status" value="4"/>
</dbReference>
<keyword evidence="3" id="KW-0716">Sensory transduction</keyword>
<feature type="region of interest" description="Disordered" evidence="13">
    <location>
        <begin position="1176"/>
        <end position="1233"/>
    </location>
</feature>